<gene>
    <name evidence="1" type="ORF">SEVIR_5G223500v2</name>
</gene>
<keyword evidence="2" id="KW-1185">Reference proteome</keyword>
<dbReference type="Gramene" id="TKW15231">
    <property type="protein sequence ID" value="TKW15231"/>
    <property type="gene ID" value="SEVIR_5G223500v2"/>
</dbReference>
<dbReference type="AlphaFoldDB" id="A0A4U6UGE0"/>
<evidence type="ECO:0000313" key="1">
    <source>
        <dbReference type="EMBL" id="TKW15231.1"/>
    </source>
</evidence>
<organism evidence="1 2">
    <name type="scientific">Setaria viridis</name>
    <name type="common">Green bristlegrass</name>
    <name type="synonym">Setaria italica subsp. viridis</name>
    <dbReference type="NCBI Taxonomy" id="4556"/>
    <lineage>
        <taxon>Eukaryota</taxon>
        <taxon>Viridiplantae</taxon>
        <taxon>Streptophyta</taxon>
        <taxon>Embryophyta</taxon>
        <taxon>Tracheophyta</taxon>
        <taxon>Spermatophyta</taxon>
        <taxon>Magnoliopsida</taxon>
        <taxon>Liliopsida</taxon>
        <taxon>Poales</taxon>
        <taxon>Poaceae</taxon>
        <taxon>PACMAD clade</taxon>
        <taxon>Panicoideae</taxon>
        <taxon>Panicodae</taxon>
        <taxon>Paniceae</taxon>
        <taxon>Cenchrinae</taxon>
        <taxon>Setaria</taxon>
    </lineage>
</organism>
<accession>A0A4U6UGE0</accession>
<dbReference type="EMBL" id="CM016556">
    <property type="protein sequence ID" value="TKW15231.1"/>
    <property type="molecule type" value="Genomic_DNA"/>
</dbReference>
<reference evidence="1" key="1">
    <citation type="submission" date="2019-03" db="EMBL/GenBank/DDBJ databases">
        <title>WGS assembly of Setaria viridis.</title>
        <authorList>
            <person name="Huang P."/>
            <person name="Jenkins J."/>
            <person name="Grimwood J."/>
            <person name="Barry K."/>
            <person name="Healey A."/>
            <person name="Mamidi S."/>
            <person name="Sreedasyam A."/>
            <person name="Shu S."/>
            <person name="Feldman M."/>
            <person name="Wu J."/>
            <person name="Yu Y."/>
            <person name="Chen C."/>
            <person name="Johnson J."/>
            <person name="Rokhsar D."/>
            <person name="Baxter I."/>
            <person name="Schmutz J."/>
            <person name="Brutnell T."/>
            <person name="Kellogg E."/>
        </authorList>
    </citation>
    <scope>NUCLEOTIDE SEQUENCE [LARGE SCALE GENOMIC DNA]</scope>
</reference>
<evidence type="ECO:0000313" key="2">
    <source>
        <dbReference type="Proteomes" id="UP000298652"/>
    </source>
</evidence>
<proteinExistence type="predicted"/>
<name>A0A4U6UGE0_SETVI</name>
<protein>
    <submittedName>
        <fullName evidence="1">Uncharacterized protein</fullName>
    </submittedName>
</protein>
<dbReference type="Proteomes" id="UP000298652">
    <property type="component" value="Chromosome 5"/>
</dbReference>
<sequence length="179" mass="18494">MAAAVGSSRARVDPSCGWLDPHPRTLDLLPQGFGESGHASSAASSYGGDRLRLRRRGGAAGSRRTMLPGKGSVRGVARLRWLFLPGCDDVRGWHTATALPGAAVVPAGSAGRGSKARTAQGPAVGAATGHSSGIAACACGGRVPSCQHLFVLARWMVCRRRRGGVTDNSLLGRMPTSPW</sequence>